<dbReference type="EMBL" id="LJCR01003107">
    <property type="protein sequence ID" value="KPV47919.1"/>
    <property type="molecule type" value="Genomic_DNA"/>
</dbReference>
<gene>
    <name evidence="2" type="ORF">SE17_40870</name>
</gene>
<dbReference type="Proteomes" id="UP000050509">
    <property type="component" value="Unassembled WGS sequence"/>
</dbReference>
<accession>A0A0P9CPJ8</accession>
<reference evidence="2 3" key="1">
    <citation type="submission" date="2015-09" db="EMBL/GenBank/DDBJ databases">
        <title>Draft genome sequence of Kouleothrix aurantiaca JCM 19913.</title>
        <authorList>
            <person name="Hemp J."/>
        </authorList>
    </citation>
    <scope>NUCLEOTIDE SEQUENCE [LARGE SCALE GENOMIC DNA]</scope>
    <source>
        <strain evidence="2 3">COM-B</strain>
    </source>
</reference>
<keyword evidence="1" id="KW-0175">Coiled coil</keyword>
<protein>
    <submittedName>
        <fullName evidence="2">Chromosome partitioning protein ParA</fullName>
    </submittedName>
</protein>
<organism evidence="2 3">
    <name type="scientific">Kouleothrix aurantiaca</name>
    <dbReference type="NCBI Taxonomy" id="186479"/>
    <lineage>
        <taxon>Bacteria</taxon>
        <taxon>Bacillati</taxon>
        <taxon>Chloroflexota</taxon>
        <taxon>Chloroflexia</taxon>
        <taxon>Chloroflexales</taxon>
        <taxon>Roseiflexineae</taxon>
        <taxon>Roseiflexaceae</taxon>
        <taxon>Kouleothrix</taxon>
    </lineage>
</organism>
<name>A0A0P9CPJ8_9CHLR</name>
<dbReference type="AlphaFoldDB" id="A0A0P9CPJ8"/>
<proteinExistence type="predicted"/>
<comment type="caution">
    <text evidence="2">The sequence shown here is derived from an EMBL/GenBank/DDBJ whole genome shotgun (WGS) entry which is preliminary data.</text>
</comment>
<feature type="coiled-coil region" evidence="1">
    <location>
        <begin position="109"/>
        <end position="179"/>
    </location>
</feature>
<sequence>GAKGDLDAAEERLSFARTLIDTILQRLKDLQAARDAARAELAAAQADFDAGWQYVHSNDPDVGKNPEQALAQAGALLKEANAELQQARPNWLAIVKQALEANRLADQAIANARGEVAAMNALREQAQRAQQLAAGEVQKINQFVGLHENDLPGDTPERLAALQAELQAAYAALQAAERSEETARANNLRNAVQGYTDVAQHAEQLYSALYEAFQQLDQLRHELAREVEAAERALAQA</sequence>
<feature type="coiled-coil region" evidence="1">
    <location>
        <begin position="20"/>
        <end position="47"/>
    </location>
</feature>
<evidence type="ECO:0000256" key="1">
    <source>
        <dbReference type="SAM" id="Coils"/>
    </source>
</evidence>
<evidence type="ECO:0000313" key="3">
    <source>
        <dbReference type="Proteomes" id="UP000050509"/>
    </source>
</evidence>
<keyword evidence="3" id="KW-1185">Reference proteome</keyword>
<evidence type="ECO:0000313" key="2">
    <source>
        <dbReference type="EMBL" id="KPV47919.1"/>
    </source>
</evidence>
<feature type="non-terminal residue" evidence="2">
    <location>
        <position position="1"/>
    </location>
</feature>
<feature type="non-terminal residue" evidence="2">
    <location>
        <position position="237"/>
    </location>
</feature>